<keyword evidence="3 6" id="KW-0812">Transmembrane</keyword>
<comment type="similarity">
    <text evidence="6">Belongs to the insect chemoreceptor superfamily. Gustatory receptor (GR) family.</text>
</comment>
<feature type="transmembrane region" description="Helical" evidence="6">
    <location>
        <begin position="361"/>
        <end position="382"/>
    </location>
</feature>
<evidence type="ECO:0000256" key="1">
    <source>
        <dbReference type="ARBA" id="ARBA00004651"/>
    </source>
</evidence>
<dbReference type="GO" id="GO:0005886">
    <property type="term" value="C:plasma membrane"/>
    <property type="evidence" value="ECO:0007669"/>
    <property type="project" value="UniProtKB-SubCell"/>
</dbReference>
<comment type="subcellular location">
    <subcellularLocation>
        <location evidence="1 6">Cell membrane</location>
        <topology evidence="1 6">Multi-pass membrane protein</topology>
    </subcellularLocation>
</comment>
<dbReference type="AlphaFoldDB" id="A0A811U780"/>
<name>A0A811U780_CERCA</name>
<evidence type="ECO:0000256" key="5">
    <source>
        <dbReference type="ARBA" id="ARBA00023136"/>
    </source>
</evidence>
<feature type="transmembrane region" description="Helical" evidence="6">
    <location>
        <begin position="273"/>
        <end position="291"/>
    </location>
</feature>
<feature type="transmembrane region" description="Helical" evidence="6">
    <location>
        <begin position="143"/>
        <end position="170"/>
    </location>
</feature>
<dbReference type="Pfam" id="PF08395">
    <property type="entry name" value="7tm_7"/>
    <property type="match status" value="1"/>
</dbReference>
<evidence type="ECO:0000313" key="7">
    <source>
        <dbReference type="EMBL" id="CAD6995112.1"/>
    </source>
</evidence>
<evidence type="ECO:0000256" key="2">
    <source>
        <dbReference type="ARBA" id="ARBA00022475"/>
    </source>
</evidence>
<dbReference type="OrthoDB" id="8039669at2759"/>
<dbReference type="GO" id="GO:0007165">
    <property type="term" value="P:signal transduction"/>
    <property type="evidence" value="ECO:0007669"/>
    <property type="project" value="UniProtKB-KW"/>
</dbReference>
<feature type="transmembrane region" description="Helical" evidence="6">
    <location>
        <begin position="12"/>
        <end position="37"/>
    </location>
</feature>
<keyword evidence="2 6" id="KW-1003">Cell membrane</keyword>
<comment type="function">
    <text evidence="6">Gustatory receptor which mediates acceptance or avoidance behavior, depending on its substrates.</text>
</comment>
<protein>
    <recommendedName>
        <fullName evidence="6">Gustatory receptor</fullName>
    </recommendedName>
</protein>
<comment type="caution">
    <text evidence="7">The sequence shown here is derived from an EMBL/GenBank/DDBJ whole genome shotgun (WGS) entry which is preliminary data.</text>
</comment>
<dbReference type="Proteomes" id="UP000606786">
    <property type="component" value="Unassembled WGS sequence"/>
</dbReference>
<dbReference type="GO" id="GO:0050909">
    <property type="term" value="P:sensory perception of taste"/>
    <property type="evidence" value="ECO:0007669"/>
    <property type="project" value="InterPro"/>
</dbReference>
<gene>
    <name evidence="7" type="ORF">CCAP1982_LOCUS3834</name>
</gene>
<comment type="caution">
    <text evidence="6">Lacks conserved residue(s) required for the propagation of feature annotation.</text>
</comment>
<proteinExistence type="inferred from homology"/>
<keyword evidence="4 6" id="KW-1133">Transmembrane helix</keyword>
<dbReference type="EMBL" id="CAJHJT010000001">
    <property type="protein sequence ID" value="CAD6995112.1"/>
    <property type="molecule type" value="Genomic_DNA"/>
</dbReference>
<keyword evidence="5 6" id="KW-0472">Membrane</keyword>
<organism evidence="7 8">
    <name type="scientific">Ceratitis capitata</name>
    <name type="common">Mediterranean fruit fly</name>
    <name type="synonym">Tephritis capitata</name>
    <dbReference type="NCBI Taxonomy" id="7213"/>
    <lineage>
        <taxon>Eukaryota</taxon>
        <taxon>Metazoa</taxon>
        <taxon>Ecdysozoa</taxon>
        <taxon>Arthropoda</taxon>
        <taxon>Hexapoda</taxon>
        <taxon>Insecta</taxon>
        <taxon>Pterygota</taxon>
        <taxon>Neoptera</taxon>
        <taxon>Endopterygota</taxon>
        <taxon>Diptera</taxon>
        <taxon>Brachycera</taxon>
        <taxon>Muscomorpha</taxon>
        <taxon>Tephritoidea</taxon>
        <taxon>Tephritidae</taxon>
        <taxon>Ceratitis</taxon>
        <taxon>Ceratitis</taxon>
    </lineage>
</organism>
<keyword evidence="6" id="KW-0675">Receptor</keyword>
<evidence type="ECO:0000256" key="6">
    <source>
        <dbReference type="RuleBase" id="RU363108"/>
    </source>
</evidence>
<feature type="transmembrane region" description="Helical" evidence="6">
    <location>
        <begin position="49"/>
        <end position="73"/>
    </location>
</feature>
<feature type="transmembrane region" description="Helical" evidence="6">
    <location>
        <begin position="298"/>
        <end position="319"/>
    </location>
</feature>
<evidence type="ECO:0000313" key="8">
    <source>
        <dbReference type="Proteomes" id="UP000606786"/>
    </source>
</evidence>
<keyword evidence="6" id="KW-0807">Transducer</keyword>
<dbReference type="InterPro" id="IPR013604">
    <property type="entry name" value="7TM_chemorcpt"/>
</dbReference>
<feature type="transmembrane region" description="Helical" evidence="6">
    <location>
        <begin position="85"/>
        <end position="107"/>
    </location>
</feature>
<accession>A0A811U780</accession>
<sequence length="383" mass="45066">MTQWADRRRRFYSVAFFISIRSILFTAQVMLLVPIIRSKQRGIYRTHRALSYLSFFLLLTMCTAAPFLLRIIASTYASVGVQYDALFVRIAMISQVSDISIVLITMLSQIWQRQRLCGFLNRMQDTVQRVRSIYGRNFVRLRVLLPLWLQLGLTLYDVLMQLVFLVKLAIKIDPWQFVVNLASLYLQQCRATLQLLIMASILLLTACYAQLALRLEDFEQSKIVEFTYFEDLVALQQELDELLARLQSVFQLPLLLLVAGEFINVLANLYAQLYYYVITNAWWFAFVFYCAKISTELYLLIHTVYFCCVLRTVITHLFLNREVYFEDATETSRYELTHSDVLWPQPTQFFILGLFELNNEFWLFLVTYSVNFIVIILQFGFFT</sequence>
<keyword evidence="8" id="KW-1185">Reference proteome</keyword>
<evidence type="ECO:0000256" key="4">
    <source>
        <dbReference type="ARBA" id="ARBA00022989"/>
    </source>
</evidence>
<evidence type="ECO:0000256" key="3">
    <source>
        <dbReference type="ARBA" id="ARBA00022692"/>
    </source>
</evidence>
<feature type="transmembrane region" description="Helical" evidence="6">
    <location>
        <begin position="190"/>
        <end position="213"/>
    </location>
</feature>
<reference evidence="7" key="1">
    <citation type="submission" date="2020-11" db="EMBL/GenBank/DDBJ databases">
        <authorList>
            <person name="Whitehead M."/>
        </authorList>
    </citation>
    <scope>NUCLEOTIDE SEQUENCE</scope>
    <source>
        <strain evidence="7">EGII</strain>
    </source>
</reference>